<reference evidence="1" key="1">
    <citation type="submission" date="2014-11" db="EMBL/GenBank/DDBJ databases">
        <authorList>
            <person name="Amaro Gonzalez C."/>
        </authorList>
    </citation>
    <scope>NUCLEOTIDE SEQUENCE</scope>
</reference>
<proteinExistence type="predicted"/>
<protein>
    <submittedName>
        <fullName evidence="1">Uncharacterized protein</fullName>
    </submittedName>
</protein>
<accession>A0A0E9XQ30</accession>
<organism evidence="1">
    <name type="scientific">Anguilla anguilla</name>
    <name type="common">European freshwater eel</name>
    <name type="synonym">Muraena anguilla</name>
    <dbReference type="NCBI Taxonomy" id="7936"/>
    <lineage>
        <taxon>Eukaryota</taxon>
        <taxon>Metazoa</taxon>
        <taxon>Chordata</taxon>
        <taxon>Craniata</taxon>
        <taxon>Vertebrata</taxon>
        <taxon>Euteleostomi</taxon>
        <taxon>Actinopterygii</taxon>
        <taxon>Neopterygii</taxon>
        <taxon>Teleostei</taxon>
        <taxon>Anguilliformes</taxon>
        <taxon>Anguillidae</taxon>
        <taxon>Anguilla</taxon>
    </lineage>
</organism>
<dbReference type="AlphaFoldDB" id="A0A0E9XQ30"/>
<evidence type="ECO:0000313" key="1">
    <source>
        <dbReference type="EMBL" id="JAI03961.1"/>
    </source>
</evidence>
<sequence length="35" mass="4071">MTSYMLVELVRYLNHRLYKTASTSYELVGGNIMLC</sequence>
<reference evidence="1" key="2">
    <citation type="journal article" date="2015" name="Fish Shellfish Immunol.">
        <title>Early steps in the European eel (Anguilla anguilla)-Vibrio vulnificus interaction in the gills: Role of the RtxA13 toxin.</title>
        <authorList>
            <person name="Callol A."/>
            <person name="Pajuelo D."/>
            <person name="Ebbesson L."/>
            <person name="Teles M."/>
            <person name="MacKenzie S."/>
            <person name="Amaro C."/>
        </authorList>
    </citation>
    <scope>NUCLEOTIDE SEQUENCE</scope>
</reference>
<name>A0A0E9XQ30_ANGAN</name>
<dbReference type="EMBL" id="GBXM01004617">
    <property type="protein sequence ID" value="JAI03961.1"/>
    <property type="molecule type" value="Transcribed_RNA"/>
</dbReference>